<accession>A0ABR0LWI6</accession>
<dbReference type="Proteomes" id="UP001357485">
    <property type="component" value="Unassembled WGS sequence"/>
</dbReference>
<proteinExistence type="predicted"/>
<name>A0ABR0LWI6_9PEZI</name>
<dbReference type="EMBL" id="JAVRRA010009892">
    <property type="protein sequence ID" value="KAK5244176.1"/>
    <property type="molecule type" value="Genomic_DNA"/>
</dbReference>
<keyword evidence="2" id="KW-1185">Reference proteome</keyword>
<gene>
    <name evidence="1" type="ORF">LTR16_007688</name>
</gene>
<evidence type="ECO:0008006" key="3">
    <source>
        <dbReference type="Google" id="ProtNLM"/>
    </source>
</evidence>
<organism evidence="1 2">
    <name type="scientific">Cryomyces antarcticus</name>
    <dbReference type="NCBI Taxonomy" id="329879"/>
    <lineage>
        <taxon>Eukaryota</taxon>
        <taxon>Fungi</taxon>
        <taxon>Dikarya</taxon>
        <taxon>Ascomycota</taxon>
        <taxon>Pezizomycotina</taxon>
        <taxon>Dothideomycetes</taxon>
        <taxon>Dothideomycetes incertae sedis</taxon>
        <taxon>Cryomyces</taxon>
    </lineage>
</organism>
<reference evidence="1 2" key="1">
    <citation type="submission" date="2023-08" db="EMBL/GenBank/DDBJ databases">
        <title>Black Yeasts Isolated from many extreme environments.</title>
        <authorList>
            <person name="Coleine C."/>
            <person name="Stajich J.E."/>
            <person name="Selbmann L."/>
        </authorList>
    </citation>
    <scope>NUCLEOTIDE SEQUENCE [LARGE SCALE GENOMIC DNA]</scope>
    <source>
        <strain evidence="1 2">CCFEE 536</strain>
    </source>
</reference>
<sequence>MPAPTNTLLIEGSFEELAEELARYLDNQGQGEQTSSLHSDIGSLLQDNKKDEVLKKLVSGSTVLNSAPEREFIAAYNLLIHLVRQSPNMNMFLPVICRNLSQPISSSPSNGAGLALSILSTVFNIVQPDSDTRYHVFLAILNVIKSTSNFETLRPQLKHLDAWLAQWESDEEEQRRLYLAVSDAASDAGEVED</sequence>
<comment type="caution">
    <text evidence="1">The sequence shown here is derived from an EMBL/GenBank/DDBJ whole genome shotgun (WGS) entry which is preliminary data.</text>
</comment>
<feature type="non-terminal residue" evidence="1">
    <location>
        <position position="193"/>
    </location>
</feature>
<protein>
    <recommendedName>
        <fullName evidence="3">Eukaryotic translation initiation factor 3 subunit M</fullName>
    </recommendedName>
</protein>
<evidence type="ECO:0000313" key="2">
    <source>
        <dbReference type="Proteomes" id="UP001357485"/>
    </source>
</evidence>
<evidence type="ECO:0000313" key="1">
    <source>
        <dbReference type="EMBL" id="KAK5244176.1"/>
    </source>
</evidence>